<dbReference type="AlphaFoldDB" id="A0A9N9PC65"/>
<name>A0A9N9PC65_9GLOM</name>
<reference evidence="1" key="1">
    <citation type="submission" date="2021-06" db="EMBL/GenBank/DDBJ databases">
        <authorList>
            <person name="Kallberg Y."/>
            <person name="Tangrot J."/>
            <person name="Rosling A."/>
        </authorList>
    </citation>
    <scope>NUCLEOTIDE SEQUENCE</scope>
    <source>
        <strain evidence="1">MA453B</strain>
    </source>
</reference>
<protein>
    <submittedName>
        <fullName evidence="1">23347_t:CDS:1</fullName>
    </submittedName>
</protein>
<dbReference type="EMBL" id="CAJVPY010037518">
    <property type="protein sequence ID" value="CAG8802999.1"/>
    <property type="molecule type" value="Genomic_DNA"/>
</dbReference>
<sequence length="193" mass="23256">RIEYKRTIITTQEQFENINENVKYFSGQYERGESGRFYEQYIYCDKCDDFCQEFHELLIVHDILGNELTSEQKAVSIILNQTTNYEFINIFKRDPKIAKHIMQLHKLHQIRKEEEEKEEIEKELCYKSFYELDDFWEEFNLRTAYSKTIKNKGSKSCVVLLNESGNLYLIEDEIFQKELRQNCLIINIGNFDL</sequence>
<gene>
    <name evidence="1" type="ORF">DERYTH_LOCUS23800</name>
</gene>
<dbReference type="OrthoDB" id="2418789at2759"/>
<keyword evidence="2" id="KW-1185">Reference proteome</keyword>
<dbReference type="Proteomes" id="UP000789405">
    <property type="component" value="Unassembled WGS sequence"/>
</dbReference>
<organism evidence="1 2">
    <name type="scientific">Dentiscutata erythropus</name>
    <dbReference type="NCBI Taxonomy" id="1348616"/>
    <lineage>
        <taxon>Eukaryota</taxon>
        <taxon>Fungi</taxon>
        <taxon>Fungi incertae sedis</taxon>
        <taxon>Mucoromycota</taxon>
        <taxon>Glomeromycotina</taxon>
        <taxon>Glomeromycetes</taxon>
        <taxon>Diversisporales</taxon>
        <taxon>Gigasporaceae</taxon>
        <taxon>Dentiscutata</taxon>
    </lineage>
</organism>
<proteinExistence type="predicted"/>
<evidence type="ECO:0000313" key="2">
    <source>
        <dbReference type="Proteomes" id="UP000789405"/>
    </source>
</evidence>
<comment type="caution">
    <text evidence="1">The sequence shown here is derived from an EMBL/GenBank/DDBJ whole genome shotgun (WGS) entry which is preliminary data.</text>
</comment>
<feature type="non-terminal residue" evidence="1">
    <location>
        <position position="1"/>
    </location>
</feature>
<accession>A0A9N9PC65</accession>
<evidence type="ECO:0000313" key="1">
    <source>
        <dbReference type="EMBL" id="CAG8802999.1"/>
    </source>
</evidence>